<evidence type="ECO:0000313" key="7">
    <source>
        <dbReference type="Proteomes" id="UP000653565"/>
    </source>
</evidence>
<dbReference type="InterPro" id="IPR020841">
    <property type="entry name" value="PKS_Beta-ketoAc_synthase_dom"/>
</dbReference>
<dbReference type="PANTHER" id="PTHR43775">
    <property type="entry name" value="FATTY ACID SYNTHASE"/>
    <property type="match status" value="1"/>
</dbReference>
<dbReference type="Gene3D" id="3.40.47.10">
    <property type="match status" value="2"/>
</dbReference>
<dbReference type="EMBL" id="JAAAPX010000029">
    <property type="protein sequence ID" value="KAF4239953.1"/>
    <property type="molecule type" value="Genomic_DNA"/>
</dbReference>
<dbReference type="SUPFAM" id="SSF53901">
    <property type="entry name" value="Thiolase-like"/>
    <property type="match status" value="1"/>
</dbReference>
<dbReference type="InterPro" id="IPR014030">
    <property type="entry name" value="Ketoacyl_synth_N"/>
</dbReference>
<evidence type="ECO:0000256" key="2">
    <source>
        <dbReference type="ARBA" id="ARBA00022553"/>
    </source>
</evidence>
<dbReference type="PROSITE" id="PS52004">
    <property type="entry name" value="KS3_2"/>
    <property type="match status" value="1"/>
</dbReference>
<dbReference type="PANTHER" id="PTHR43775:SF48">
    <property type="entry name" value="HIGHLY REDUCING POLYKETIDE SYNTHASE SDGA"/>
    <property type="match status" value="1"/>
</dbReference>
<evidence type="ECO:0000256" key="4">
    <source>
        <dbReference type="SAM" id="MobiDB-lite"/>
    </source>
</evidence>
<evidence type="ECO:0000259" key="5">
    <source>
        <dbReference type="PROSITE" id="PS52004"/>
    </source>
</evidence>
<dbReference type="AlphaFoldDB" id="A0A8H4MD94"/>
<feature type="domain" description="Ketosynthase family 3 (KS3)" evidence="5">
    <location>
        <begin position="1"/>
        <end position="162"/>
    </location>
</feature>
<evidence type="ECO:0000256" key="3">
    <source>
        <dbReference type="ARBA" id="ARBA00023268"/>
    </source>
</evidence>
<feature type="region of interest" description="Disordered" evidence="4">
    <location>
        <begin position="100"/>
        <end position="124"/>
    </location>
</feature>
<dbReference type="GO" id="GO:0006633">
    <property type="term" value="P:fatty acid biosynthetic process"/>
    <property type="evidence" value="ECO:0007669"/>
    <property type="project" value="TreeGrafter"/>
</dbReference>
<dbReference type="Proteomes" id="UP000653565">
    <property type="component" value="Unassembled WGS sequence"/>
</dbReference>
<sequence length="162" mass="17517">MSDASFFNISASEAEAIDPQQRLLLETVYESLERAGQRVDALRGSSTGVFCGLMMADWATRVEINSQICPRYTITGLVQTIPCNRYGLFLESGRLASGRDGSTPGRMFNSSSGGNQPSAAPHRGRMWDAKADGYARGEGIVSIVLKRLSDAVADSDPMECMI</sequence>
<keyword evidence="1" id="KW-0596">Phosphopantetheine</keyword>
<gene>
    <name evidence="6" type="ORF">CNMCM6805_005410</name>
</gene>
<dbReference type="Pfam" id="PF00109">
    <property type="entry name" value="ketoacyl-synt"/>
    <property type="match status" value="2"/>
</dbReference>
<organism evidence="6 7">
    <name type="scientific">Aspergillus fumigatiaffinis</name>
    <dbReference type="NCBI Taxonomy" id="340414"/>
    <lineage>
        <taxon>Eukaryota</taxon>
        <taxon>Fungi</taxon>
        <taxon>Dikarya</taxon>
        <taxon>Ascomycota</taxon>
        <taxon>Pezizomycotina</taxon>
        <taxon>Eurotiomycetes</taxon>
        <taxon>Eurotiomycetidae</taxon>
        <taxon>Eurotiales</taxon>
        <taxon>Aspergillaceae</taxon>
        <taxon>Aspergillus</taxon>
        <taxon>Aspergillus subgen. Fumigati</taxon>
    </lineage>
</organism>
<dbReference type="GO" id="GO:0044550">
    <property type="term" value="P:secondary metabolite biosynthetic process"/>
    <property type="evidence" value="ECO:0007669"/>
    <property type="project" value="TreeGrafter"/>
</dbReference>
<dbReference type="InterPro" id="IPR016039">
    <property type="entry name" value="Thiolase-like"/>
</dbReference>
<accession>A0A8H4MD94</accession>
<evidence type="ECO:0000313" key="6">
    <source>
        <dbReference type="EMBL" id="KAF4239953.1"/>
    </source>
</evidence>
<dbReference type="InterPro" id="IPR050091">
    <property type="entry name" value="PKS_NRPS_Biosynth_Enz"/>
</dbReference>
<keyword evidence="3" id="KW-0511">Multifunctional enzyme</keyword>
<reference evidence="6" key="1">
    <citation type="journal article" date="2020" name="bioRxiv">
        <title>Genomic and phenotypic heterogeneity of clinical isolates of the human pathogens Aspergillus fumigatus, Aspergillus lentulus and Aspergillus fumigatiaffinis.</title>
        <authorList>
            <person name="dos Santos R.A.C."/>
            <person name="Steenwyk J.L."/>
            <person name="Rivero-Menendez O."/>
            <person name="Mead M.E."/>
            <person name="Silva L.P."/>
            <person name="Bastos R.W."/>
            <person name="Alastruey-Izquierdo A."/>
            <person name="Goldman G.H."/>
            <person name="Rokas A."/>
        </authorList>
    </citation>
    <scope>NUCLEOTIDE SEQUENCE</scope>
    <source>
        <strain evidence="6">CNM-CM6805</strain>
    </source>
</reference>
<keyword evidence="2" id="KW-0597">Phosphoprotein</keyword>
<dbReference type="GO" id="GO:0004312">
    <property type="term" value="F:fatty acid synthase activity"/>
    <property type="evidence" value="ECO:0007669"/>
    <property type="project" value="TreeGrafter"/>
</dbReference>
<proteinExistence type="predicted"/>
<keyword evidence="7" id="KW-1185">Reference proteome</keyword>
<dbReference type="SMART" id="SM00825">
    <property type="entry name" value="PKS_KS"/>
    <property type="match status" value="1"/>
</dbReference>
<reference evidence="6" key="2">
    <citation type="submission" date="2020-04" db="EMBL/GenBank/DDBJ databases">
        <authorList>
            <person name="Santos R.A.C."/>
            <person name="Steenwyk J.L."/>
            <person name="Rivero-Menendez O."/>
            <person name="Mead M.E."/>
            <person name="Silva L.P."/>
            <person name="Bastos R.W."/>
            <person name="Alastruey-Izquierdo A."/>
            <person name="Goldman G.H."/>
            <person name="Rokas A."/>
        </authorList>
    </citation>
    <scope>NUCLEOTIDE SEQUENCE</scope>
    <source>
        <strain evidence="6">CNM-CM6805</strain>
    </source>
</reference>
<protein>
    <recommendedName>
        <fullName evidence="5">Ketosynthase family 3 (KS3) domain-containing protein</fullName>
    </recommendedName>
</protein>
<feature type="compositionally biased region" description="Polar residues" evidence="4">
    <location>
        <begin position="108"/>
        <end position="118"/>
    </location>
</feature>
<evidence type="ECO:0000256" key="1">
    <source>
        <dbReference type="ARBA" id="ARBA00022450"/>
    </source>
</evidence>
<comment type="caution">
    <text evidence="6">The sequence shown here is derived from an EMBL/GenBank/DDBJ whole genome shotgun (WGS) entry which is preliminary data.</text>
</comment>
<name>A0A8H4MD94_9EURO</name>